<dbReference type="RefSeq" id="WP_075691306.1">
    <property type="nucleotide sequence ID" value="NZ_CP009248.1"/>
</dbReference>
<reference evidence="7 8" key="1">
    <citation type="submission" date="2014-08" db="EMBL/GenBank/DDBJ databases">
        <title>Complete genome sequence of Corynebacterium sphenisci CECT 5990(T) (=DSM 44792(T)), isolated from healthy wild penguins.</title>
        <authorList>
            <person name="Ruckert C."/>
            <person name="Albersmeier A."/>
            <person name="Winkler A."/>
            <person name="Kalinowski J."/>
        </authorList>
    </citation>
    <scope>NUCLEOTIDE SEQUENCE [LARGE SCALE GENOMIC DNA]</scope>
    <source>
        <strain evidence="7 8">DSM 44792</strain>
    </source>
</reference>
<keyword evidence="3" id="KW-0732">Signal</keyword>
<accession>A0A1L7CW28</accession>
<organism evidence="7 8">
    <name type="scientific">Corynebacterium sphenisci DSM 44792</name>
    <dbReference type="NCBI Taxonomy" id="1437874"/>
    <lineage>
        <taxon>Bacteria</taxon>
        <taxon>Bacillati</taxon>
        <taxon>Actinomycetota</taxon>
        <taxon>Actinomycetes</taxon>
        <taxon>Mycobacteriales</taxon>
        <taxon>Corynebacteriaceae</taxon>
        <taxon>Corynebacterium</taxon>
    </lineage>
</organism>
<evidence type="ECO:0000313" key="7">
    <source>
        <dbReference type="EMBL" id="APT90086.1"/>
    </source>
</evidence>
<keyword evidence="8" id="KW-1185">Reference proteome</keyword>
<dbReference type="Gene3D" id="3.40.190.10">
    <property type="entry name" value="Periplasmic binding protein-like II"/>
    <property type="match status" value="2"/>
</dbReference>
<evidence type="ECO:0000256" key="3">
    <source>
        <dbReference type="ARBA" id="ARBA00022729"/>
    </source>
</evidence>
<proteinExistence type="inferred from homology"/>
<sequence length="296" mass="31354">MNLRRIGAVGAALAITAAGLVGCGADGREALGEGDPIRIGTTDREKEAWSVFEAKAADAGIELDIVEFAEYPPVNTALSEGQLDVNLFQHIKYLAEYNVGADDDLVPIGATEIVPLALFWKGGDDVADIPEGTEVAIPNDSTNRGRAINMLASAGLLALDGEHANPTPLDIDEDASRVRVTPVDAAQTTLAYGEGKPAVINNTFLERAGIDPNSAIHQDDPSDPAAEPYINVFVTTPENAGNEDLATLVRLWHDPEVLAAVDRDSRGTSVPVDRPAEELQAILERAEDDARAADDE</sequence>
<protein>
    <submittedName>
        <fullName evidence="7">Methionine ABC transporter substrate-binding protein</fullName>
    </submittedName>
</protein>
<dbReference type="InterPro" id="IPR004872">
    <property type="entry name" value="Lipoprotein_NlpA"/>
</dbReference>
<dbReference type="PANTHER" id="PTHR30429:SF3">
    <property type="entry name" value="LIPOPROTEIN"/>
    <property type="match status" value="1"/>
</dbReference>
<evidence type="ECO:0000256" key="5">
    <source>
        <dbReference type="ARBA" id="ARBA00023139"/>
    </source>
</evidence>
<dbReference type="KEGG" id="csph:CSPHI_02250"/>
<dbReference type="AlphaFoldDB" id="A0A1L7CW28"/>
<keyword evidence="5" id="KW-0564">Palmitate</keyword>
<keyword evidence="4" id="KW-0472">Membrane</keyword>
<dbReference type="STRING" id="1437874.CSPHI_02250"/>
<dbReference type="Pfam" id="PF03180">
    <property type="entry name" value="Lipoprotein_9"/>
    <property type="match status" value="1"/>
</dbReference>
<evidence type="ECO:0000313" key="8">
    <source>
        <dbReference type="Proteomes" id="UP000185469"/>
    </source>
</evidence>
<dbReference type="EMBL" id="CP009248">
    <property type="protein sequence ID" value="APT90086.1"/>
    <property type="molecule type" value="Genomic_DNA"/>
</dbReference>
<dbReference type="Proteomes" id="UP000185469">
    <property type="component" value="Chromosome"/>
</dbReference>
<gene>
    <name evidence="7" type="ORF">CSPHI_02250</name>
</gene>
<evidence type="ECO:0000256" key="2">
    <source>
        <dbReference type="ARBA" id="ARBA00008973"/>
    </source>
</evidence>
<name>A0A1L7CW28_9CORY</name>
<comment type="subcellular location">
    <subcellularLocation>
        <location evidence="1">Membrane</location>
        <topology evidence="1">Lipid-anchor</topology>
    </subcellularLocation>
</comment>
<comment type="similarity">
    <text evidence="2">Belongs to the NlpA lipoprotein family.</text>
</comment>
<dbReference type="SUPFAM" id="SSF53850">
    <property type="entry name" value="Periplasmic binding protein-like II"/>
    <property type="match status" value="1"/>
</dbReference>
<evidence type="ECO:0000256" key="1">
    <source>
        <dbReference type="ARBA" id="ARBA00004635"/>
    </source>
</evidence>
<dbReference type="PANTHER" id="PTHR30429">
    <property type="entry name" value="D-METHIONINE-BINDING LIPOPROTEIN METQ"/>
    <property type="match status" value="1"/>
</dbReference>
<evidence type="ECO:0000256" key="6">
    <source>
        <dbReference type="ARBA" id="ARBA00023288"/>
    </source>
</evidence>
<keyword evidence="6" id="KW-0449">Lipoprotein</keyword>
<dbReference type="OrthoDB" id="9812878at2"/>
<dbReference type="PROSITE" id="PS51257">
    <property type="entry name" value="PROKAR_LIPOPROTEIN"/>
    <property type="match status" value="1"/>
</dbReference>
<evidence type="ECO:0000256" key="4">
    <source>
        <dbReference type="ARBA" id="ARBA00023136"/>
    </source>
</evidence>
<dbReference type="GO" id="GO:0016020">
    <property type="term" value="C:membrane"/>
    <property type="evidence" value="ECO:0007669"/>
    <property type="project" value="UniProtKB-SubCell"/>
</dbReference>